<gene>
    <name evidence="1" type="ORF">D9756_006834</name>
</gene>
<sequence>MEDLLDDLDLFNDSGFSVPAPFQSTARYRGKVYICSGLEKSGIHRMVLEPIIPSPRNVWTSDDSSSDDEEVIVPRNFHAYKAVSGGFGPDGGDSRLELKVNKEVATTPALREILLITEKGKEILIRPRCQPRTKVLRGCVELAISEWMKAQLKLPHGHPDKHHVEWTTMPYNLDGEDRNVRVWLWRGLNKTQ</sequence>
<name>A0A8H5G249_9AGAR</name>
<dbReference type="OrthoDB" id="3365917at2759"/>
<keyword evidence="2" id="KW-1185">Reference proteome</keyword>
<dbReference type="EMBL" id="JAACJO010000006">
    <property type="protein sequence ID" value="KAF5356883.1"/>
    <property type="molecule type" value="Genomic_DNA"/>
</dbReference>
<evidence type="ECO:0000313" key="2">
    <source>
        <dbReference type="Proteomes" id="UP000559027"/>
    </source>
</evidence>
<dbReference type="Proteomes" id="UP000559027">
    <property type="component" value="Unassembled WGS sequence"/>
</dbReference>
<dbReference type="AlphaFoldDB" id="A0A8H5G249"/>
<reference evidence="1 2" key="1">
    <citation type="journal article" date="2020" name="ISME J.">
        <title>Uncovering the hidden diversity of litter-decomposition mechanisms in mushroom-forming fungi.</title>
        <authorList>
            <person name="Floudas D."/>
            <person name="Bentzer J."/>
            <person name="Ahren D."/>
            <person name="Johansson T."/>
            <person name="Persson P."/>
            <person name="Tunlid A."/>
        </authorList>
    </citation>
    <scope>NUCLEOTIDE SEQUENCE [LARGE SCALE GENOMIC DNA]</scope>
    <source>
        <strain evidence="1 2">CBS 146.42</strain>
    </source>
</reference>
<evidence type="ECO:0000313" key="1">
    <source>
        <dbReference type="EMBL" id="KAF5356883.1"/>
    </source>
</evidence>
<organism evidence="1 2">
    <name type="scientific">Leucocoprinus leucothites</name>
    <dbReference type="NCBI Taxonomy" id="201217"/>
    <lineage>
        <taxon>Eukaryota</taxon>
        <taxon>Fungi</taxon>
        <taxon>Dikarya</taxon>
        <taxon>Basidiomycota</taxon>
        <taxon>Agaricomycotina</taxon>
        <taxon>Agaricomycetes</taxon>
        <taxon>Agaricomycetidae</taxon>
        <taxon>Agaricales</taxon>
        <taxon>Agaricineae</taxon>
        <taxon>Agaricaceae</taxon>
        <taxon>Leucocoprinus</taxon>
    </lineage>
</organism>
<accession>A0A8H5G249</accession>
<proteinExistence type="predicted"/>
<comment type="caution">
    <text evidence="1">The sequence shown here is derived from an EMBL/GenBank/DDBJ whole genome shotgun (WGS) entry which is preliminary data.</text>
</comment>
<protein>
    <submittedName>
        <fullName evidence="1">Uncharacterized protein</fullName>
    </submittedName>
</protein>